<protein>
    <submittedName>
        <fullName evidence="4">Lipase_3 domain-containing protein</fullName>
    </submittedName>
</protein>
<dbReference type="CDD" id="cd00519">
    <property type="entry name" value="Lipase_3"/>
    <property type="match status" value="1"/>
</dbReference>
<dbReference type="Gene3D" id="3.40.50.1820">
    <property type="entry name" value="alpha/beta hydrolase"/>
    <property type="match status" value="1"/>
</dbReference>
<dbReference type="Proteomes" id="UP000492821">
    <property type="component" value="Unassembled WGS sequence"/>
</dbReference>
<organism evidence="3 4">
    <name type="scientific">Panagrellus redivivus</name>
    <name type="common">Microworm</name>
    <dbReference type="NCBI Taxonomy" id="6233"/>
    <lineage>
        <taxon>Eukaryota</taxon>
        <taxon>Metazoa</taxon>
        <taxon>Ecdysozoa</taxon>
        <taxon>Nematoda</taxon>
        <taxon>Chromadorea</taxon>
        <taxon>Rhabditida</taxon>
        <taxon>Tylenchina</taxon>
        <taxon>Panagrolaimomorpha</taxon>
        <taxon>Panagrolaimoidea</taxon>
        <taxon>Panagrolaimidae</taxon>
        <taxon>Panagrellus</taxon>
    </lineage>
</organism>
<feature type="domain" description="Fungal lipase-type" evidence="2">
    <location>
        <begin position="81"/>
        <end position="216"/>
    </location>
</feature>
<dbReference type="SUPFAM" id="SSF53474">
    <property type="entry name" value="alpha/beta-Hydrolases"/>
    <property type="match status" value="1"/>
</dbReference>
<evidence type="ECO:0000256" key="1">
    <source>
        <dbReference type="SAM" id="SignalP"/>
    </source>
</evidence>
<reference evidence="4" key="2">
    <citation type="submission" date="2020-10" db="UniProtKB">
        <authorList>
            <consortium name="WormBaseParasite"/>
        </authorList>
    </citation>
    <scope>IDENTIFICATION</scope>
</reference>
<dbReference type="GO" id="GO:0006629">
    <property type="term" value="P:lipid metabolic process"/>
    <property type="evidence" value="ECO:0007669"/>
    <property type="project" value="InterPro"/>
</dbReference>
<dbReference type="InterPro" id="IPR029058">
    <property type="entry name" value="AB_hydrolase_fold"/>
</dbReference>
<feature type="chain" id="PRO_5028885632" evidence="1">
    <location>
        <begin position="18"/>
        <end position="282"/>
    </location>
</feature>
<keyword evidence="1" id="KW-0732">Signal</keyword>
<feature type="signal peptide" evidence="1">
    <location>
        <begin position="1"/>
        <end position="17"/>
    </location>
</feature>
<accession>A0A7E4UNV3</accession>
<keyword evidence="3" id="KW-1185">Reference proteome</keyword>
<evidence type="ECO:0000313" key="4">
    <source>
        <dbReference type="WBParaSite" id="Pan_g10999.t1"/>
    </source>
</evidence>
<dbReference type="WBParaSite" id="Pan_g10999.t1">
    <property type="protein sequence ID" value="Pan_g10999.t1"/>
    <property type="gene ID" value="Pan_g10999"/>
</dbReference>
<sequence length="282" mass="30861">MWLLPVFFALASASSYSDSLARYKALPIAAAAYSNNPEECLSNVFTNASLVGKYLVDCDLGKGDKCFGFTAVNHNDKMILIGFRGSSGAAQIVNEVFEALGPMVPSDIGGNVSQYFYNAQTLIWSSGMKDDFIKSKNKYPNYSVLVTGHSLGGAVASLTAGTIIKMKYASAENVLLYTLGQPRVGDTAFVKAHDSLVPNSFRITHNKDIVPHIPPEHFSGYYHHKSEEWYQKEDMGTSAIHVECDSDESNSCSDGNFFDLSVPDHLHYFNKDVSTYGNNGCK</sequence>
<dbReference type="Pfam" id="PF01764">
    <property type="entry name" value="Lipase_3"/>
    <property type="match status" value="1"/>
</dbReference>
<proteinExistence type="predicted"/>
<reference evidence="3" key="1">
    <citation type="journal article" date="2013" name="Genetics">
        <title>The draft genome and transcriptome of Panagrellus redivivus are shaped by the harsh demands of a free-living lifestyle.</title>
        <authorList>
            <person name="Srinivasan J."/>
            <person name="Dillman A.R."/>
            <person name="Macchietto M.G."/>
            <person name="Heikkinen L."/>
            <person name="Lakso M."/>
            <person name="Fracchia K.M."/>
            <person name="Antoshechkin I."/>
            <person name="Mortazavi A."/>
            <person name="Wong G."/>
            <person name="Sternberg P.W."/>
        </authorList>
    </citation>
    <scope>NUCLEOTIDE SEQUENCE [LARGE SCALE GENOMIC DNA]</scope>
    <source>
        <strain evidence="3">MT8872</strain>
    </source>
</reference>
<evidence type="ECO:0000259" key="2">
    <source>
        <dbReference type="Pfam" id="PF01764"/>
    </source>
</evidence>
<dbReference type="InterPro" id="IPR002921">
    <property type="entry name" value="Fungal_lipase-type"/>
</dbReference>
<dbReference type="AlphaFoldDB" id="A0A7E4UNV3"/>
<dbReference type="PANTHER" id="PTHR45908">
    <property type="entry name" value="PROTEIN CBG11750-RELATED"/>
    <property type="match status" value="1"/>
</dbReference>
<evidence type="ECO:0000313" key="3">
    <source>
        <dbReference type="Proteomes" id="UP000492821"/>
    </source>
</evidence>
<name>A0A7E4UNV3_PANRE</name>